<evidence type="ECO:0000313" key="2">
    <source>
        <dbReference type="EMBL" id="VAX27182.1"/>
    </source>
</evidence>
<feature type="compositionally biased region" description="Basic and acidic residues" evidence="1">
    <location>
        <begin position="49"/>
        <end position="66"/>
    </location>
</feature>
<reference evidence="2" key="1">
    <citation type="submission" date="2018-06" db="EMBL/GenBank/DDBJ databases">
        <authorList>
            <person name="Zhirakovskaya E."/>
        </authorList>
    </citation>
    <scope>NUCLEOTIDE SEQUENCE</scope>
</reference>
<dbReference type="EMBL" id="UOGF01000024">
    <property type="protein sequence ID" value="VAX27182.1"/>
    <property type="molecule type" value="Genomic_DNA"/>
</dbReference>
<sequence length="160" mass="18205">MKKEYKIIKIGALVLGLFLIFPMFQVNAAPPIQTDEVSNEEKESEAEKEETKEEARIKKEKEKEEKKLTKTLGQMRKRVQRAEKKLRVRANLFTTNQEITDCTGADKARSRLSDIGDEGGLVIKGKLNIQASNEANIEKNEGSIVNETSVNIVNEYYKRC</sequence>
<feature type="region of interest" description="Disordered" evidence="1">
    <location>
        <begin position="33"/>
        <end position="66"/>
    </location>
</feature>
<evidence type="ECO:0000256" key="1">
    <source>
        <dbReference type="SAM" id="MobiDB-lite"/>
    </source>
</evidence>
<protein>
    <submittedName>
        <fullName evidence="2">Uncharacterized protein</fullName>
    </submittedName>
</protein>
<dbReference type="AlphaFoldDB" id="A0A3B1CG42"/>
<accession>A0A3B1CG42</accession>
<organism evidence="2">
    <name type="scientific">hydrothermal vent metagenome</name>
    <dbReference type="NCBI Taxonomy" id="652676"/>
    <lineage>
        <taxon>unclassified sequences</taxon>
        <taxon>metagenomes</taxon>
        <taxon>ecological metagenomes</taxon>
    </lineage>
</organism>
<gene>
    <name evidence="2" type="ORF">MNBD_NITROSPIRAE01-2056</name>
</gene>
<name>A0A3B1CG42_9ZZZZ</name>
<proteinExistence type="predicted"/>